<name>A0A104QU16_9BURK</name>
<protein>
    <submittedName>
        <fullName evidence="1">Uncharacterized protein</fullName>
    </submittedName>
</protein>
<organism evidence="1">
    <name type="scientific">Burkholderia stagnalis</name>
    <dbReference type="NCBI Taxonomy" id="1503054"/>
    <lineage>
        <taxon>Bacteria</taxon>
        <taxon>Pseudomonadati</taxon>
        <taxon>Pseudomonadota</taxon>
        <taxon>Betaproteobacteria</taxon>
        <taxon>Burkholderiales</taxon>
        <taxon>Burkholderiaceae</taxon>
        <taxon>Burkholderia</taxon>
        <taxon>Burkholderia cepacia complex</taxon>
    </lineage>
</organism>
<dbReference type="KEGG" id="bstg:WT74_20175"/>
<accession>A0A104QU16</accession>
<evidence type="ECO:0000313" key="2">
    <source>
        <dbReference type="Proteomes" id="UP000068603"/>
    </source>
</evidence>
<evidence type="ECO:0000313" key="1">
    <source>
        <dbReference type="EMBL" id="KWA53105.1"/>
    </source>
</evidence>
<reference evidence="1 2" key="1">
    <citation type="submission" date="2015-11" db="EMBL/GenBank/DDBJ databases">
        <title>Expanding the genomic diversity of Burkholderia species for the development of highly accurate diagnostics.</title>
        <authorList>
            <person name="Sahl J."/>
            <person name="Keim P."/>
            <person name="Wagner D."/>
        </authorList>
    </citation>
    <scope>NUCLEOTIDE SEQUENCE [LARGE SCALE GENOMIC DNA]</scope>
    <source>
        <strain evidence="1 2">MSMB1960WGS</strain>
    </source>
</reference>
<dbReference type="Proteomes" id="UP000068603">
    <property type="component" value="Unassembled WGS sequence"/>
</dbReference>
<comment type="caution">
    <text evidence="1">The sequence shown here is derived from an EMBL/GenBank/DDBJ whole genome shotgun (WGS) entry which is preliminary data.</text>
</comment>
<sequence>MAMQQEVQILAGALFSLGVLDCIQPVKGMMDKADLQIGSTQPMGHVVELPLPAQPDVAVILRAGTTPGRVEAGHAHPPTLHIKQSGIQVVILPVQLRSVALHELTILPQALHRRAVIFASAVKALIDGSDMLPWFFGHLDQASLLIVQYFPSVHVMVAGHHEQPLSRQPAAFQQLIEEAGSFLVLLLQRCPAGFTKGNIPSTERQVWSQQTAVAKACLQEVQQLLTYMAITPVGLRMKVDIGKM</sequence>
<dbReference type="AlphaFoldDB" id="A0A104QU16"/>
<dbReference type="EMBL" id="LPHB01000086">
    <property type="protein sequence ID" value="KWA53105.1"/>
    <property type="molecule type" value="Genomic_DNA"/>
</dbReference>
<gene>
    <name evidence="1" type="ORF">WT44_30095</name>
</gene>
<proteinExistence type="predicted"/>